<evidence type="ECO:0000256" key="16">
    <source>
        <dbReference type="ARBA" id="ARBA00023136"/>
    </source>
</evidence>
<evidence type="ECO:0000256" key="4">
    <source>
        <dbReference type="ARBA" id="ARBA00012944"/>
    </source>
</evidence>
<feature type="domain" description="NADH:quinone oxidoreductase/Mrp antiporter transmembrane" evidence="19">
    <location>
        <begin position="77"/>
        <end position="276"/>
    </location>
</feature>
<name>A0A517LS62_9CRUS</name>
<keyword evidence="16 18" id="KW-0472">Membrane</keyword>
<keyword evidence="15 18" id="KW-0496">Mitochondrion</keyword>
<keyword evidence="12 18" id="KW-1133">Transmembrane helix</keyword>
<dbReference type="GO" id="GO:0008137">
    <property type="term" value="F:NADH dehydrogenase (ubiquinone) activity"/>
    <property type="evidence" value="ECO:0007669"/>
    <property type="project" value="UniProtKB-EC"/>
</dbReference>
<keyword evidence="14 18" id="KW-0830">Ubiquinone</keyword>
<evidence type="ECO:0000256" key="15">
    <source>
        <dbReference type="ARBA" id="ARBA00023128"/>
    </source>
</evidence>
<dbReference type="EMBL" id="MK354236">
    <property type="protein sequence ID" value="QDS78463.1"/>
    <property type="molecule type" value="Genomic_DNA"/>
</dbReference>
<evidence type="ECO:0000256" key="3">
    <source>
        <dbReference type="ARBA" id="ARBA00007012"/>
    </source>
</evidence>
<keyword evidence="11 18" id="KW-0249">Electron transport</keyword>
<feature type="transmembrane region" description="Helical" evidence="18">
    <location>
        <begin position="191"/>
        <end position="214"/>
    </location>
</feature>
<gene>
    <name evidence="20" type="primary">nad2</name>
</gene>
<evidence type="ECO:0000256" key="13">
    <source>
        <dbReference type="ARBA" id="ARBA00023027"/>
    </source>
</evidence>
<evidence type="ECO:0000256" key="17">
    <source>
        <dbReference type="ARBA" id="ARBA00049551"/>
    </source>
</evidence>
<keyword evidence="13 18" id="KW-0520">NAD</keyword>
<evidence type="ECO:0000256" key="9">
    <source>
        <dbReference type="ARBA" id="ARBA00022792"/>
    </source>
</evidence>
<dbReference type="GO" id="GO:0005743">
    <property type="term" value="C:mitochondrial inner membrane"/>
    <property type="evidence" value="ECO:0007669"/>
    <property type="project" value="UniProtKB-SubCell"/>
</dbReference>
<comment type="function">
    <text evidence="18">Core subunit of the mitochondrial membrane respiratory chain NADH dehydrogenase (Complex I) which catalyzes electron transfer from NADH through the respiratory chain, using ubiquinone as an electron acceptor. Essential for the catalytic activity and assembly of complex I.</text>
</comment>
<evidence type="ECO:0000259" key="19">
    <source>
        <dbReference type="Pfam" id="PF00361"/>
    </source>
</evidence>
<feature type="transmembrane region" description="Helical" evidence="18">
    <location>
        <begin position="111"/>
        <end position="134"/>
    </location>
</feature>
<evidence type="ECO:0000256" key="10">
    <source>
        <dbReference type="ARBA" id="ARBA00022967"/>
    </source>
</evidence>
<comment type="catalytic activity">
    <reaction evidence="17 18">
        <text>a ubiquinone + NADH + 5 H(+)(in) = a ubiquinol + NAD(+) + 4 H(+)(out)</text>
        <dbReference type="Rhea" id="RHEA:29091"/>
        <dbReference type="Rhea" id="RHEA-COMP:9565"/>
        <dbReference type="Rhea" id="RHEA-COMP:9566"/>
        <dbReference type="ChEBI" id="CHEBI:15378"/>
        <dbReference type="ChEBI" id="CHEBI:16389"/>
        <dbReference type="ChEBI" id="CHEBI:17976"/>
        <dbReference type="ChEBI" id="CHEBI:57540"/>
        <dbReference type="ChEBI" id="CHEBI:57945"/>
        <dbReference type="EC" id="7.1.1.2"/>
    </reaction>
</comment>
<comment type="subcellular location">
    <subcellularLocation>
        <location evidence="2 18">Mitochondrion inner membrane</location>
        <topology evidence="2 18">Multi-pass membrane protein</topology>
    </subcellularLocation>
</comment>
<sequence length="327" mass="36360">MLYHPSSVLFFISLLSSLILTISANSWFLAWLGLEINLLSLVPLITKKNKYSTESALKYFLTQAFASIFIIAAASLNSQSKLSLFIICSALLLKCGAAPSHQWLPAVVEGVSWSLFALLSTLQKMAPLILSFFLLKTTMIHTILIFYSSTSALVGAWGGLTQVSLRKILAYSSISHLSWILASLTCGSWTWLMYFFIYSFVLISLLVLLTQFQMSTLNHITTQNKSYFSLVLAASILSLGGLPPFTGFLPKFMVITQLTLTDQTILLIPLMISTFFSLFFYTRLLVTSLMLSSAKPNSTLTVPNSSNNLLIINLMVLLLPTFYMLYL</sequence>
<evidence type="ECO:0000256" key="6">
    <source>
        <dbReference type="ARBA" id="ARBA00022448"/>
    </source>
</evidence>
<feature type="transmembrane region" description="Helical" evidence="18">
    <location>
        <begin position="226"/>
        <end position="245"/>
    </location>
</feature>
<organism evidence="20">
    <name type="scientific">Gammarus pisinnus</name>
    <dbReference type="NCBI Taxonomy" id="1486748"/>
    <lineage>
        <taxon>Eukaryota</taxon>
        <taxon>Metazoa</taxon>
        <taxon>Ecdysozoa</taxon>
        <taxon>Arthropoda</taxon>
        <taxon>Crustacea</taxon>
        <taxon>Multicrustacea</taxon>
        <taxon>Malacostraca</taxon>
        <taxon>Eumalacostraca</taxon>
        <taxon>Peracarida</taxon>
        <taxon>Amphipoda</taxon>
        <taxon>Senticaudata</taxon>
        <taxon>Gammarida</taxon>
        <taxon>Gammaridira</taxon>
        <taxon>Gammaroidea</taxon>
        <taxon>Gammaridae</taxon>
        <taxon>Gammarus</taxon>
    </lineage>
</organism>
<feature type="transmembrane region" description="Helical" evidence="18">
    <location>
        <begin position="57"/>
        <end position="76"/>
    </location>
</feature>
<evidence type="ECO:0000256" key="8">
    <source>
        <dbReference type="ARBA" id="ARBA00022692"/>
    </source>
</evidence>
<feature type="domain" description="NADH:quinone oxidoreductase/Mrp antiporter transmembrane" evidence="19">
    <location>
        <begin position="24"/>
        <end position="75"/>
    </location>
</feature>
<feature type="transmembrane region" description="Helical" evidence="18">
    <location>
        <begin position="140"/>
        <end position="161"/>
    </location>
</feature>
<comment type="function">
    <text evidence="1">Core subunit of the mitochondrial membrane respiratory chain NADH dehydrogenase (Complex I) that is believed to belong to the minimal assembly required for catalysis. Complex I functions in the transfer of electrons from NADH to the respiratory chain. The immediate electron acceptor for the enzyme is believed to be ubiquinone.</text>
</comment>
<evidence type="ECO:0000256" key="5">
    <source>
        <dbReference type="ARBA" id="ARBA00021008"/>
    </source>
</evidence>
<dbReference type="Pfam" id="PF00361">
    <property type="entry name" value="Proton_antipo_M"/>
    <property type="match status" value="2"/>
</dbReference>
<evidence type="ECO:0000256" key="11">
    <source>
        <dbReference type="ARBA" id="ARBA00022982"/>
    </source>
</evidence>
<dbReference type="InterPro" id="IPR001750">
    <property type="entry name" value="ND/Mrp_TM"/>
</dbReference>
<geneLocation type="mitochondrion" evidence="20"/>
<evidence type="ECO:0000256" key="14">
    <source>
        <dbReference type="ARBA" id="ARBA00023075"/>
    </source>
</evidence>
<keyword evidence="7 18" id="KW-0679">Respiratory chain</keyword>
<feature type="transmembrane region" description="Helical" evidence="18">
    <location>
        <begin position="307"/>
        <end position="326"/>
    </location>
</feature>
<dbReference type="InterPro" id="IPR003917">
    <property type="entry name" value="NADH_UbQ_OxRdtase_chain2"/>
</dbReference>
<evidence type="ECO:0000256" key="18">
    <source>
        <dbReference type="RuleBase" id="RU003403"/>
    </source>
</evidence>
<dbReference type="InterPro" id="IPR050175">
    <property type="entry name" value="Complex_I_Subunit_2"/>
</dbReference>
<keyword evidence="10 18" id="KW-1278">Translocase</keyword>
<keyword evidence="9 18" id="KW-0999">Mitochondrion inner membrane</keyword>
<protein>
    <recommendedName>
        <fullName evidence="5 18">NADH-ubiquinone oxidoreductase chain 2</fullName>
        <ecNumber evidence="4 18">7.1.1.2</ecNumber>
    </recommendedName>
</protein>
<dbReference type="AlphaFoldDB" id="A0A517LS62"/>
<keyword evidence="8 18" id="KW-0812">Transmembrane</keyword>
<dbReference type="PRINTS" id="PR01436">
    <property type="entry name" value="NADHDHGNASE2"/>
</dbReference>
<reference evidence="20" key="1">
    <citation type="submission" date="2019-01" db="EMBL/GenBank/DDBJ databases">
        <title>The complete mitochondrial genomes of Gammarus pisinnus and Gammarus lacustris.</title>
        <authorList>
            <person name="Sun S."/>
        </authorList>
    </citation>
    <scope>NUCLEOTIDE SEQUENCE</scope>
</reference>
<evidence type="ECO:0000256" key="1">
    <source>
        <dbReference type="ARBA" id="ARBA00003257"/>
    </source>
</evidence>
<dbReference type="GO" id="GO:0006120">
    <property type="term" value="P:mitochondrial electron transport, NADH to ubiquinone"/>
    <property type="evidence" value="ECO:0007669"/>
    <property type="project" value="InterPro"/>
</dbReference>
<comment type="similarity">
    <text evidence="3 18">Belongs to the complex I subunit 2 family.</text>
</comment>
<feature type="transmembrane region" description="Helical" evidence="18">
    <location>
        <begin position="265"/>
        <end position="286"/>
    </location>
</feature>
<dbReference type="EC" id="7.1.1.2" evidence="4 18"/>
<feature type="transmembrane region" description="Helical" evidence="18">
    <location>
        <begin position="82"/>
        <end position="99"/>
    </location>
</feature>
<accession>A0A517LS62</accession>
<proteinExistence type="inferred from homology"/>
<evidence type="ECO:0000313" key="20">
    <source>
        <dbReference type="EMBL" id="QDS78463.1"/>
    </source>
</evidence>
<feature type="transmembrane region" description="Helical" evidence="18">
    <location>
        <begin position="7"/>
        <end position="22"/>
    </location>
</feature>
<evidence type="ECO:0000256" key="7">
    <source>
        <dbReference type="ARBA" id="ARBA00022660"/>
    </source>
</evidence>
<keyword evidence="6" id="KW-0813">Transport</keyword>
<evidence type="ECO:0000256" key="12">
    <source>
        <dbReference type="ARBA" id="ARBA00022989"/>
    </source>
</evidence>
<evidence type="ECO:0000256" key="2">
    <source>
        <dbReference type="ARBA" id="ARBA00004448"/>
    </source>
</evidence>
<dbReference type="PANTHER" id="PTHR46552">
    <property type="entry name" value="NADH-UBIQUINONE OXIDOREDUCTASE CHAIN 2"/>
    <property type="match status" value="1"/>
</dbReference>
<dbReference type="PANTHER" id="PTHR46552:SF1">
    <property type="entry name" value="NADH-UBIQUINONE OXIDOREDUCTASE CHAIN 2"/>
    <property type="match status" value="1"/>
</dbReference>